<keyword evidence="3" id="KW-1185">Reference proteome</keyword>
<feature type="region of interest" description="Disordered" evidence="1">
    <location>
        <begin position="462"/>
        <end position="490"/>
    </location>
</feature>
<reference evidence="2" key="1">
    <citation type="submission" date="2023-08" db="EMBL/GenBank/DDBJ databases">
        <authorList>
            <person name="Audoor S."/>
            <person name="Bilcke G."/>
        </authorList>
    </citation>
    <scope>NUCLEOTIDE SEQUENCE</scope>
</reference>
<comment type="caution">
    <text evidence="2">The sequence shown here is derived from an EMBL/GenBank/DDBJ whole genome shotgun (WGS) entry which is preliminary data.</text>
</comment>
<dbReference type="EMBL" id="CAKOGP040002037">
    <property type="protein sequence ID" value="CAJ1960032.1"/>
    <property type="molecule type" value="Genomic_DNA"/>
</dbReference>
<evidence type="ECO:0000313" key="3">
    <source>
        <dbReference type="Proteomes" id="UP001295423"/>
    </source>
</evidence>
<gene>
    <name evidence="2" type="ORF">CYCCA115_LOCUS18448</name>
</gene>
<sequence length="536" mass="60649">MSTSQLSRVLTQWSIGMAVSTPLVAILQGSLLLSNYRINYRDAPRPITPSSGVIVALAQQGAQARNRRGVPLTKADKPLRLLVVGDSLAAGVGVSGNGLPILPESIAKALSKAFRGRVVCWTCLGTPGISASQIVQDINSIPKREPRRLENLFQELKTKRDRWRQLQNMEMERLDYEESTKKQQSVLLKIIDWWKAEEKQPISEFGKEIAESGAKWWKTKSRRIQQTYSDIKEVIHAKPPGDIEKNLTAAKNSEGLLLREGNIFRRDSLDPFVASSFDVAVVLLGLNDLKEAFMPHITKGANSSFNEGAEPMDGALTKQLRSVFFSLEKIMGKMDNTQDHNDATLSTEGREKVNSSKDRLHPPLVVVPELPVAPLEAFRLVPLCWILLPLFRAMERNKKFLSSTFPDHVVFIDQPGLEWWSDAERRHNSYMEEDESVLRLTDTAQTAQARVKQLMQRFYNPNHHTVRSNEQRETGGGNGRSSLTNNFSEESYRYRRKSNGTLYIAQDKMHPNDEGYDLWGRHIAEAVVRHWSRPQV</sequence>
<feature type="region of interest" description="Disordered" evidence="1">
    <location>
        <begin position="336"/>
        <end position="355"/>
    </location>
</feature>
<dbReference type="SUPFAM" id="SSF52266">
    <property type="entry name" value="SGNH hydrolase"/>
    <property type="match status" value="1"/>
</dbReference>
<proteinExistence type="predicted"/>
<protein>
    <recommendedName>
        <fullName evidence="4">SGNH hydrolase-type esterase domain-containing protein</fullName>
    </recommendedName>
</protein>
<name>A0AAD2G242_9STRA</name>
<accession>A0AAD2G242</accession>
<dbReference type="Proteomes" id="UP001295423">
    <property type="component" value="Unassembled WGS sequence"/>
</dbReference>
<dbReference type="AlphaFoldDB" id="A0AAD2G242"/>
<evidence type="ECO:0000313" key="2">
    <source>
        <dbReference type="EMBL" id="CAJ1960032.1"/>
    </source>
</evidence>
<feature type="compositionally biased region" description="Polar residues" evidence="1">
    <location>
        <begin position="480"/>
        <end position="489"/>
    </location>
</feature>
<evidence type="ECO:0000256" key="1">
    <source>
        <dbReference type="SAM" id="MobiDB-lite"/>
    </source>
</evidence>
<organism evidence="2 3">
    <name type="scientific">Cylindrotheca closterium</name>
    <dbReference type="NCBI Taxonomy" id="2856"/>
    <lineage>
        <taxon>Eukaryota</taxon>
        <taxon>Sar</taxon>
        <taxon>Stramenopiles</taxon>
        <taxon>Ochrophyta</taxon>
        <taxon>Bacillariophyta</taxon>
        <taxon>Bacillariophyceae</taxon>
        <taxon>Bacillariophycidae</taxon>
        <taxon>Bacillariales</taxon>
        <taxon>Bacillariaceae</taxon>
        <taxon>Cylindrotheca</taxon>
    </lineage>
</organism>
<evidence type="ECO:0008006" key="4">
    <source>
        <dbReference type="Google" id="ProtNLM"/>
    </source>
</evidence>